<feature type="compositionally biased region" description="Gly residues" evidence="1">
    <location>
        <begin position="1305"/>
        <end position="1319"/>
    </location>
</feature>
<evidence type="ECO:0000313" key="3">
    <source>
        <dbReference type="EMBL" id="CEM20246.1"/>
    </source>
</evidence>
<feature type="region of interest" description="Disordered" evidence="1">
    <location>
        <begin position="1389"/>
        <end position="1437"/>
    </location>
</feature>
<organism evidence="3 4">
    <name type="scientific">Vitrella brassicaformis (strain CCMP3155)</name>
    <dbReference type="NCBI Taxonomy" id="1169540"/>
    <lineage>
        <taxon>Eukaryota</taxon>
        <taxon>Sar</taxon>
        <taxon>Alveolata</taxon>
        <taxon>Colpodellida</taxon>
        <taxon>Vitrellaceae</taxon>
        <taxon>Vitrella</taxon>
    </lineage>
</organism>
<feature type="compositionally biased region" description="Basic and acidic residues" evidence="1">
    <location>
        <begin position="1088"/>
        <end position="1107"/>
    </location>
</feature>
<dbReference type="GO" id="GO:0007010">
    <property type="term" value="P:cytoskeleton organization"/>
    <property type="evidence" value="ECO:0007669"/>
    <property type="project" value="TreeGrafter"/>
</dbReference>
<feature type="compositionally biased region" description="Basic and acidic residues" evidence="1">
    <location>
        <begin position="784"/>
        <end position="803"/>
    </location>
</feature>
<dbReference type="Pfam" id="PF11882">
    <property type="entry name" value="DUF3402"/>
    <property type="match status" value="2"/>
</dbReference>
<feature type="compositionally biased region" description="Basic and acidic residues" evidence="1">
    <location>
        <begin position="483"/>
        <end position="514"/>
    </location>
</feature>
<dbReference type="GO" id="GO:0005829">
    <property type="term" value="C:cytosol"/>
    <property type="evidence" value="ECO:0007669"/>
    <property type="project" value="TreeGrafter"/>
</dbReference>
<sequence length="2052" mass="224404">MSETTFLIHLDEFLYPGELEDFLVARDCFSRICSTIGTEDLRYVIPHCLELLEFAAERIRSDAALALLFISMGCSVGNAARGDLVARMRTASSLFQKWGAFACFVHHLEHLLDRVKEEGAGGQERERDDPQAGLYAQPGVQERDFRAVLNLLYIYYLFHHENPDFVDFLHGKGTAELRFSPVQTEHKVPFLVLLSETLAMFHKCISIPCRKTAVLIFKTLQTFLGVDDRHLEPPSDPTAGSKDRAADSPPLRSSSSPPRREEPSSPPASQAGRGLAEERVEGERAETPRGQRSETAPIVLALPPPSPSPSGGPDDDASMSLHDPDEMPSGGRSSPSAVTEGSPVRFSKLMADRGWEHRDQSRLKEFQSFTALCLHEQKLRERWHSVYPKAIEEGLQIIQTYKMDFLRKHKFHPAEVEYMKSRPFLADTWRELQHIERDRIHRARLAKYQEAARKASIRLPPSASSPTFSEPAQPSDDSSPCGDIHHAADDGGQEGFRELNGHWDREVSSRRGHEGTAVADSGGTAEQGAKSTSALNGVGAGDSSARPAPQLAPASGLEAWDDDSVFSSSEEGSVAESMAASEVSEAATEVLVEQDVADVEHAHVLRPPPDELLPPAPLPISAVERGQLDHHTGRGTSLSLSPPSSIPTDSSPAAADAAPGVPAGGVDEGVYRAGSESPILFTGDPGRVPHRRGFSWLYRQLWLASPQQDHLNSFIVILLKLLLTTCRNHRSRSSDGILDADHDLDACRNQDSPYHRQLSPSPSARYDESPPRLARTAQQTTNGLHREEEEPQQHRQDRSHTDWPDGTADAPTQQSFASLDRGMSLQDALGSAADDSSSPSAAEQTLEFVRIDQPADEPQWDSVIVRGPHGSQEEDGRTTNGRGVAAMVRRESMGTPESEGQDEDEEEDDQGIVAQQDDTEMDQDVDASPNGRRVPRKDTPVLSVDAVAQVQAEAAIPTEEPSETPDTLVTEDDTTAQEGDEELQEVAADTTDLPHGSSGKAPPSPREVASINPSDEPLDGQGDTAVWNDEQEPSSCHPDEAVEAHEQSLPPPEAPPSPVISYRLPADMMADDDEEEEGDDDDDGQQEAQERFHASRGVGEEVDRDQEQEQDEESDYVFCRREWVQEDKGGRSSSQPAAATMQSSPSEQIDDLEQSDLHEDQTADPPLEEDDEDDERPPEPRRQPPPSPHPHRVTPTLFSSSDEADIDADGGVDGNGQPFSEIFVPAMEEDETPSDSPSPQAYGAMVDSRDGNGTEDIREEGRRSGVDDRPAAGGRERGEQEGGSADREGAEEEGDSPTCTSGNGERTGGGGGGGSGSGGDSEDSPDDELPGSVWRHREIIAAAVSGILFLLLKGARKSRPEEFSWLSQLISDMNGILVVLKYFNNDTDSSKEGGGDKGEAANGEGGTNGGCENGVAASAGSSPGGENSKGPRGPHRSMRWMERMSPVLPCLQHVDQWHERHSMWYGAAVYRLLKVLYLLSKNCPERLRKYLVQYKAPFILKRLYKLDNPVYTNMVLKIMKKQVRYMPKKWKQTNMKTISHMYSAVPTAPLEDWLLTEQIGGEEYEGPSQAHLGEGNKLYNTILQERHFDHAHTPQLYYNPLQSQYTIPHPPVSLHHFPADLALQDDPHRGWLSDGAGGLVHLPPSPYPFPPPLTFPRQQQGRKTEVPLSMGAADGADLERRLMRLGGIQHRVSTNGTSTQPMSSSSHTPVAAQKVPEDPLYHPPTREELMRLQQFGTFIKQHLEEEGALCPPNGDTVDMDIDMDSIITPPSPSPAAAAAASADDGSVASGVRELLASPPPTSSGAYALVDAKEDDKMLRMLEMCGASMKPSHVIPPYLAEAFTRATITQQQEQQRQQGVSSGGIPSAAAAASPLGVSTTKRISRSKSSRRASPSSHLSSSAADSQIIKFVKREPLIWEECFDDIDNTHKRLIRGEVGKGGHTTTTNDTSKTQKQQQQQQQVSSSRGTTHTQSQSQSHSHSRRQQRSSVLALARSTPSDANLDLKAFEEGPGCASYVLRGERKGNYDEWLQDDVCDYTCVLEGLRQYLCQSDR</sequence>
<feature type="region of interest" description="Disordered" evidence="1">
    <location>
        <begin position="853"/>
        <end position="1330"/>
    </location>
</feature>
<feature type="compositionally biased region" description="Gly residues" evidence="1">
    <location>
        <begin position="1403"/>
        <end position="1412"/>
    </location>
</feature>
<feature type="compositionally biased region" description="Polar residues" evidence="1">
    <location>
        <begin position="1692"/>
        <end position="1708"/>
    </location>
</feature>
<dbReference type="PANTHER" id="PTHR13239:SF4">
    <property type="entry name" value="AT25231P"/>
    <property type="match status" value="1"/>
</dbReference>
<feature type="region of interest" description="Disordered" evidence="1">
    <location>
        <begin position="1692"/>
        <end position="1716"/>
    </location>
</feature>
<dbReference type="PANTHER" id="PTHR13239">
    <property type="entry name" value="PROTEIN REQUIRED FOR HYPHAL ANASTOMOSIS HAM-2"/>
    <property type="match status" value="1"/>
</dbReference>
<feature type="compositionally biased region" description="Acidic residues" evidence="1">
    <location>
        <begin position="1166"/>
        <end position="1176"/>
    </location>
</feature>
<accession>A0A0G4FYU3</accession>
<feature type="region of interest" description="Disordered" evidence="1">
    <location>
        <begin position="1848"/>
        <end position="1902"/>
    </location>
</feature>
<dbReference type="InParanoid" id="A0A0G4FYU3"/>
<dbReference type="OrthoDB" id="449263at2759"/>
<reference evidence="3 4" key="1">
    <citation type="submission" date="2014-11" db="EMBL/GenBank/DDBJ databases">
        <authorList>
            <person name="Zhu J."/>
            <person name="Qi W."/>
            <person name="Song R."/>
        </authorList>
    </citation>
    <scope>NUCLEOTIDE SEQUENCE [LARGE SCALE GENOMIC DNA]</scope>
</reference>
<dbReference type="SMART" id="SM01293">
    <property type="entry name" value="DUF3402"/>
    <property type="match status" value="1"/>
</dbReference>
<feature type="compositionally biased region" description="Acidic residues" evidence="1">
    <location>
        <begin position="1069"/>
        <end position="1085"/>
    </location>
</feature>
<dbReference type="InterPro" id="IPR021819">
    <property type="entry name" value="Far11/STRP_C"/>
</dbReference>
<feature type="compositionally biased region" description="Low complexity" evidence="1">
    <location>
        <begin position="635"/>
        <end position="661"/>
    </location>
</feature>
<feature type="compositionally biased region" description="Basic and acidic residues" evidence="1">
    <location>
        <begin position="1247"/>
        <end position="1288"/>
    </location>
</feature>
<feature type="compositionally biased region" description="Acidic residues" evidence="1">
    <location>
        <begin position="899"/>
        <end position="910"/>
    </location>
</feature>
<feature type="region of interest" description="Disordered" evidence="1">
    <location>
        <begin position="748"/>
        <end position="813"/>
    </location>
</feature>
<feature type="region of interest" description="Disordered" evidence="1">
    <location>
        <begin position="630"/>
        <end position="669"/>
    </location>
</feature>
<feature type="compositionally biased region" description="Polar residues" evidence="1">
    <location>
        <begin position="462"/>
        <end position="478"/>
    </location>
</feature>
<feature type="region of interest" description="Disordered" evidence="1">
    <location>
        <begin position="1932"/>
        <end position="1991"/>
    </location>
</feature>
<evidence type="ECO:0000256" key="1">
    <source>
        <dbReference type="SAM" id="MobiDB-lite"/>
    </source>
</evidence>
<dbReference type="STRING" id="1169540.A0A0G4FYU3"/>
<evidence type="ECO:0000259" key="2">
    <source>
        <dbReference type="SMART" id="SM01293"/>
    </source>
</evidence>
<feature type="compositionally biased region" description="Polar residues" evidence="1">
    <location>
        <begin position="1131"/>
        <end position="1147"/>
    </location>
</feature>
<feature type="compositionally biased region" description="Low complexity" evidence="1">
    <location>
        <begin position="1941"/>
        <end position="1977"/>
    </location>
</feature>
<dbReference type="EMBL" id="CDMY01000522">
    <property type="protein sequence ID" value="CEM20246.1"/>
    <property type="molecule type" value="Genomic_DNA"/>
</dbReference>
<feature type="compositionally biased region" description="Pro residues" evidence="1">
    <location>
        <begin position="1049"/>
        <end position="1058"/>
    </location>
</feature>
<feature type="compositionally biased region" description="Low complexity" evidence="1">
    <location>
        <begin position="565"/>
        <end position="581"/>
    </location>
</feature>
<evidence type="ECO:0000313" key="4">
    <source>
        <dbReference type="Proteomes" id="UP000041254"/>
    </source>
</evidence>
<dbReference type="Proteomes" id="UP000041254">
    <property type="component" value="Unassembled WGS sequence"/>
</dbReference>
<feature type="compositionally biased region" description="Basic and acidic residues" evidence="1">
    <location>
        <begin position="1118"/>
        <end position="1130"/>
    </location>
</feature>
<feature type="compositionally biased region" description="Basic and acidic residues" evidence="1">
    <location>
        <begin position="275"/>
        <end position="292"/>
    </location>
</feature>
<feature type="compositionally biased region" description="Acidic residues" evidence="1">
    <location>
        <begin position="1320"/>
        <end position="1329"/>
    </location>
</feature>
<feature type="compositionally biased region" description="Low complexity" evidence="1">
    <location>
        <begin position="1413"/>
        <end position="1425"/>
    </location>
</feature>
<protein>
    <recommendedName>
        <fullName evidence="2">Far11/STRP C-terminal domain-containing protein</fullName>
    </recommendedName>
</protein>
<dbReference type="VEuPathDB" id="CryptoDB:Vbra_21801"/>
<proteinExistence type="predicted"/>
<gene>
    <name evidence="3" type="ORF">Vbra_21801</name>
</gene>
<dbReference type="InterPro" id="IPR040185">
    <property type="entry name" value="Far11/STRP"/>
</dbReference>
<feature type="region of interest" description="Disordered" evidence="1">
    <location>
        <begin position="227"/>
        <end position="344"/>
    </location>
</feature>
<feature type="compositionally biased region" description="Low complexity" evidence="1">
    <location>
        <begin position="248"/>
        <end position="257"/>
    </location>
</feature>
<feature type="compositionally biased region" description="Low complexity" evidence="1">
    <location>
        <begin position="1890"/>
        <end position="1902"/>
    </location>
</feature>
<keyword evidence="4" id="KW-1185">Reference proteome</keyword>
<feature type="compositionally biased region" description="Basic and acidic residues" evidence="1">
    <location>
        <begin position="1037"/>
        <end position="1046"/>
    </location>
</feature>
<feature type="region of interest" description="Disordered" evidence="1">
    <location>
        <begin position="456"/>
        <end position="581"/>
    </location>
</feature>
<feature type="compositionally biased region" description="Acidic residues" evidence="1">
    <location>
        <begin position="969"/>
        <end position="984"/>
    </location>
</feature>
<feature type="compositionally biased region" description="Low complexity" evidence="1">
    <location>
        <begin position="1849"/>
        <end position="1877"/>
    </location>
</feature>
<feature type="compositionally biased region" description="Basic and acidic residues" evidence="1">
    <location>
        <begin position="1389"/>
        <end position="1399"/>
    </location>
</feature>
<name>A0A0G4FYU3_VITBC</name>
<feature type="domain" description="Far11/STRP C-terminal" evidence="2">
    <location>
        <begin position="1086"/>
        <end position="2032"/>
    </location>
</feature>
<feature type="compositionally biased region" description="Low complexity" evidence="1">
    <location>
        <begin position="946"/>
        <end position="955"/>
    </location>
</feature>